<accession>A0A5J4R5F7</accession>
<proteinExistence type="inferred from homology"/>
<organism evidence="9">
    <name type="scientific">termite gut metagenome</name>
    <dbReference type="NCBI Taxonomy" id="433724"/>
    <lineage>
        <taxon>unclassified sequences</taxon>
        <taxon>metagenomes</taxon>
        <taxon>organismal metagenomes</taxon>
    </lineage>
</organism>
<reference evidence="9" key="1">
    <citation type="submission" date="2019-03" db="EMBL/GenBank/DDBJ databases">
        <title>Single cell metagenomics reveals metabolic interactions within the superorganism composed of flagellate Streblomastix strix and complex community of Bacteroidetes bacteria on its surface.</title>
        <authorList>
            <person name="Treitli S.C."/>
            <person name="Kolisko M."/>
            <person name="Husnik F."/>
            <person name="Keeling P."/>
            <person name="Hampl V."/>
        </authorList>
    </citation>
    <scope>NUCLEOTIDE SEQUENCE</scope>
    <source>
        <strain evidence="9">STM</strain>
    </source>
</reference>
<dbReference type="InterPro" id="IPR050646">
    <property type="entry name" value="Cas1"/>
</dbReference>
<gene>
    <name evidence="9" type="ORF">EZS27_022593</name>
</gene>
<dbReference type="Pfam" id="PF01867">
    <property type="entry name" value="Cas_Cas1"/>
    <property type="match status" value="1"/>
</dbReference>
<dbReference type="NCBIfam" id="TIGR03639">
    <property type="entry name" value="cas1_NMENI"/>
    <property type="match status" value="1"/>
</dbReference>
<evidence type="ECO:0000256" key="4">
    <source>
        <dbReference type="ARBA" id="ARBA00022801"/>
    </source>
</evidence>
<dbReference type="PANTHER" id="PTHR34353:SF2">
    <property type="entry name" value="CRISPR-ASSOCIATED ENDONUCLEASE CAS1 1"/>
    <property type="match status" value="1"/>
</dbReference>
<dbReference type="NCBIfam" id="TIGR00287">
    <property type="entry name" value="cas1"/>
    <property type="match status" value="1"/>
</dbReference>
<evidence type="ECO:0000256" key="1">
    <source>
        <dbReference type="ARBA" id="ARBA00022722"/>
    </source>
</evidence>
<protein>
    <submittedName>
        <fullName evidence="9">CRISPR-associated endonuclease Cas1</fullName>
        <ecNumber evidence="9">3.1.-.-</ecNumber>
    </submittedName>
</protein>
<dbReference type="GO" id="GO:0046872">
    <property type="term" value="F:metal ion binding"/>
    <property type="evidence" value="ECO:0007669"/>
    <property type="project" value="UniProtKB-KW"/>
</dbReference>
<keyword evidence="7" id="KW-0238">DNA-binding</keyword>
<name>A0A5J4R5F7_9ZZZZ</name>
<dbReference type="InterPro" id="IPR042206">
    <property type="entry name" value="CRISPR-assoc_Cas1_C"/>
</dbReference>
<dbReference type="GO" id="GO:0051607">
    <property type="term" value="P:defense response to virus"/>
    <property type="evidence" value="ECO:0007669"/>
    <property type="project" value="UniProtKB-KW"/>
</dbReference>
<evidence type="ECO:0000256" key="6">
    <source>
        <dbReference type="ARBA" id="ARBA00023118"/>
    </source>
</evidence>
<keyword evidence="6" id="KW-0051">Antiviral defense</keyword>
<dbReference type="GO" id="GO:0016787">
    <property type="term" value="F:hydrolase activity"/>
    <property type="evidence" value="ECO:0007669"/>
    <property type="project" value="UniProtKB-KW"/>
</dbReference>
<evidence type="ECO:0000256" key="2">
    <source>
        <dbReference type="ARBA" id="ARBA00022723"/>
    </source>
</evidence>
<evidence type="ECO:0000256" key="8">
    <source>
        <dbReference type="ARBA" id="ARBA00023211"/>
    </source>
</evidence>
<dbReference type="HAMAP" id="MF_01470">
    <property type="entry name" value="Cas1"/>
    <property type="match status" value="1"/>
</dbReference>
<keyword evidence="8" id="KW-0464">Manganese</keyword>
<evidence type="ECO:0000256" key="7">
    <source>
        <dbReference type="ARBA" id="ARBA00023125"/>
    </source>
</evidence>
<dbReference type="GO" id="GO:0003677">
    <property type="term" value="F:DNA binding"/>
    <property type="evidence" value="ECO:0007669"/>
    <property type="project" value="UniProtKB-KW"/>
</dbReference>
<sequence>MIKKTLYFGNPAYLSLRNEQLVIKLPEVEKNDSIPESFKRQSEITKPIEDIGVMVLDNRQITITQGVLEKLLENDCALITCDSRSLPTGLMLPLYGNTTQNERFRDQLDASMPLKKQLWQQTIQYKIRNQAAVLNQHRGEEVKNMLAWANEVRSGDPDNLEARAATYYWKTLFSTDFVRGREEAPPNNLLNYGYAILRAVVARGLVVSGMLPTMGIHHHNRYNAYCLADDIMEPYRPYVDDLVVKIVDSGTDCSKLNKELKIKLLDIPTIEVTINEQRSPLMIAVGQTTASLYKCFKGEIRRISYPEKK</sequence>
<evidence type="ECO:0000256" key="5">
    <source>
        <dbReference type="ARBA" id="ARBA00022842"/>
    </source>
</evidence>
<dbReference type="GO" id="GO:0004520">
    <property type="term" value="F:DNA endonuclease activity"/>
    <property type="evidence" value="ECO:0007669"/>
    <property type="project" value="InterPro"/>
</dbReference>
<keyword evidence="4 9" id="KW-0378">Hydrolase</keyword>
<evidence type="ECO:0000313" key="9">
    <source>
        <dbReference type="EMBL" id="KAA6328524.1"/>
    </source>
</evidence>
<keyword evidence="2" id="KW-0479">Metal-binding</keyword>
<dbReference type="GO" id="GO:0043571">
    <property type="term" value="P:maintenance of CRISPR repeat elements"/>
    <property type="evidence" value="ECO:0007669"/>
    <property type="project" value="InterPro"/>
</dbReference>
<keyword evidence="3 9" id="KW-0255">Endonuclease</keyword>
<evidence type="ECO:0000256" key="3">
    <source>
        <dbReference type="ARBA" id="ARBA00022759"/>
    </source>
</evidence>
<keyword evidence="1" id="KW-0540">Nuclease</keyword>
<dbReference type="PANTHER" id="PTHR34353">
    <property type="entry name" value="CRISPR-ASSOCIATED ENDONUCLEASE CAS1 1"/>
    <property type="match status" value="1"/>
</dbReference>
<comment type="caution">
    <text evidence="9">The sequence shown here is derived from an EMBL/GenBank/DDBJ whole genome shotgun (WGS) entry which is preliminary data.</text>
</comment>
<dbReference type="Gene3D" id="1.20.120.920">
    <property type="entry name" value="CRISPR-associated endonuclease Cas1, C-terminal domain"/>
    <property type="match status" value="1"/>
</dbReference>
<dbReference type="InterPro" id="IPR019855">
    <property type="entry name" value="CRISPR-assoc_Cas1_NMENI"/>
</dbReference>
<dbReference type="AlphaFoldDB" id="A0A5J4R5F7"/>
<dbReference type="EMBL" id="SNRY01001805">
    <property type="protein sequence ID" value="KAA6328524.1"/>
    <property type="molecule type" value="Genomic_DNA"/>
</dbReference>
<dbReference type="InterPro" id="IPR002729">
    <property type="entry name" value="CRISPR-assoc_Cas1"/>
</dbReference>
<dbReference type="EC" id="3.1.-.-" evidence="9"/>
<keyword evidence="5" id="KW-0460">Magnesium</keyword>